<dbReference type="EMBL" id="JABXXO010000016">
    <property type="protein sequence ID" value="KAF7759765.1"/>
    <property type="molecule type" value="Genomic_DNA"/>
</dbReference>
<feature type="region of interest" description="Disordered" evidence="2">
    <location>
        <begin position="795"/>
        <end position="821"/>
    </location>
</feature>
<feature type="compositionally biased region" description="Basic and acidic residues" evidence="2">
    <location>
        <begin position="994"/>
        <end position="1022"/>
    </location>
</feature>
<keyword evidence="1" id="KW-0343">GTPase activation</keyword>
<dbReference type="InterPro" id="IPR018515">
    <property type="entry name" value="Tuberin-type_domain"/>
</dbReference>
<protein>
    <recommendedName>
        <fullName evidence="3">Rap-GAP domain-containing protein</fullName>
    </recommendedName>
</protein>
<dbReference type="Pfam" id="PF11864">
    <property type="entry name" value="DUF3384"/>
    <property type="match status" value="1"/>
</dbReference>
<accession>A0A8H7C089</accession>
<dbReference type="InterPro" id="IPR027107">
    <property type="entry name" value="Tuberin/Ral-act_asu"/>
</dbReference>
<dbReference type="PROSITE" id="PS50085">
    <property type="entry name" value="RAPGAP"/>
    <property type="match status" value="1"/>
</dbReference>
<feature type="compositionally biased region" description="Low complexity" evidence="2">
    <location>
        <begin position="286"/>
        <end position="305"/>
    </location>
</feature>
<dbReference type="PANTHER" id="PTHR10063:SF0">
    <property type="entry name" value="TUBERIN"/>
    <property type="match status" value="1"/>
</dbReference>
<comment type="caution">
    <text evidence="4">The sequence shown here is derived from an EMBL/GenBank/DDBJ whole genome shotgun (WGS) entry which is preliminary data.</text>
</comment>
<feature type="domain" description="Rap-GAP" evidence="3">
    <location>
        <begin position="1562"/>
        <end position="1799"/>
    </location>
</feature>
<dbReference type="SUPFAM" id="SSF48371">
    <property type="entry name" value="ARM repeat"/>
    <property type="match status" value="1"/>
</dbReference>
<gene>
    <name evidence="4" type="ORF">Agabi119p4_11460</name>
</gene>
<dbReference type="FunFam" id="3.40.50.11210:FF:000007">
    <property type="entry name" value="Tuberous sclerosis 2"/>
    <property type="match status" value="1"/>
</dbReference>
<organism evidence="4 5">
    <name type="scientific">Agaricus bisporus var. burnettii</name>
    <dbReference type="NCBI Taxonomy" id="192524"/>
    <lineage>
        <taxon>Eukaryota</taxon>
        <taxon>Fungi</taxon>
        <taxon>Dikarya</taxon>
        <taxon>Basidiomycota</taxon>
        <taxon>Agaricomycotina</taxon>
        <taxon>Agaricomycetes</taxon>
        <taxon>Agaricomycetidae</taxon>
        <taxon>Agaricales</taxon>
        <taxon>Agaricineae</taxon>
        <taxon>Agaricaceae</taxon>
        <taxon>Agaricus</taxon>
    </lineage>
</organism>
<reference evidence="4 5" key="1">
    <citation type="journal article" name="Sci. Rep.">
        <title>Telomere-to-telomere assembled and centromere annotated genomes of the two main subspecies of the button mushroom Agaricus bisporus reveal especially polymorphic chromosome ends.</title>
        <authorList>
            <person name="Sonnenberg A.S.M."/>
            <person name="Sedaghat-Telgerd N."/>
            <person name="Lavrijssen B."/>
            <person name="Ohm R.A."/>
            <person name="Hendrickx P.M."/>
            <person name="Scholtmeijer K."/>
            <person name="Baars J.J.P."/>
            <person name="van Peer A."/>
        </authorList>
    </citation>
    <scope>NUCLEOTIDE SEQUENCE [LARGE SCALE GENOMIC DNA]</scope>
    <source>
        <strain evidence="4 5">H119_p4</strain>
    </source>
</reference>
<proteinExistence type="predicted"/>
<dbReference type="SUPFAM" id="SSF111347">
    <property type="entry name" value="Rap/Ran-GAP"/>
    <property type="match status" value="1"/>
</dbReference>
<evidence type="ECO:0000256" key="1">
    <source>
        <dbReference type="ARBA" id="ARBA00022468"/>
    </source>
</evidence>
<dbReference type="Proteomes" id="UP000629468">
    <property type="component" value="Unassembled WGS sequence"/>
</dbReference>
<dbReference type="InterPro" id="IPR000331">
    <property type="entry name" value="Rap/Ran_GAP_dom"/>
</dbReference>
<dbReference type="Gene3D" id="3.40.50.11210">
    <property type="entry name" value="Rap/Ran-GAP"/>
    <property type="match status" value="1"/>
</dbReference>
<evidence type="ECO:0000256" key="2">
    <source>
        <dbReference type="SAM" id="MobiDB-lite"/>
    </source>
</evidence>
<name>A0A8H7C089_AGABI</name>
<evidence type="ECO:0000313" key="5">
    <source>
        <dbReference type="Proteomes" id="UP000629468"/>
    </source>
</evidence>
<sequence>MAEIILDDDTKTEVELRDQRLWDKQQPPQHFCGSKNCTVNVPAATGCTPQASHQPTLSLSAIIDALRPPAVPSLAHARTLAALLSTASPLPRCAAVQPIISSLCDFNNPPSLQAVGFDVLSSYWENPEAGYAETADRLSFFSLFLGPTTAWAVDLWEPRFKALRALTKYGTDIVGVEAVLINLLKHWLKGAFDGLLDLNGELHRSERVERERSVDVLFKFLSDVLNRTENIARLPENTVHLTIEFYASLVDHSIVAQKGSEVSSDSPIVSDPSPSQQSFGLHRRNTSSLSTSSITSPSTPTVPSTHQTLNKPPAELAITIYLDYLSTQIKTLSPSLIENIIPLLFRALAFCASPLPRLTILSQPLRKPSLEDRVLETLVSIYTGPYSTTCVGMHRRCLLPAFPAEGEIETEEGEPIMMKGNDITPQKISRVPLQIGLLTSLGGYRMMRMRLRQLLIIRLARAYISREVSYSYTGAPSHLELEQELMEKAWPRDDYLPNADIGIGSVANGWDPRRVGTAVSESVCAWIDWIGEGPHTPGISPTDKDAFRENWDRERNQVDKILEEAAGMLKDLLQEADSREEDNPCLNDEEAAFVGGILYNLCKYVISLRNPDGSPYVLPLDNPISAPTPLLKSITSLLARDHTSNLNPLLSTTLISIVEHLTDTDTARLPGLMLDQHDLTPTSPEWLLNWENLLGNSIALSSQRPLTKSAAMEALAIVYDTVKDMASYRRPLADLVLKFCKKWVGAPEIESEDGDPLWKVLGEEIVLQAIESSDGETDDINAIIELLTTVASEPSVEEAADKADAHSALGESQVPSPSIGTSIPSASNLVSPILSRMQSEFHIGGKDKEKESAIPSVMSLLSSFTSGNVSRSQSTQPTITEDLPEVVAEPEKSKSLPRVVSAVAALVDAFAQISFTSYVLEGHLHRLAIRLYHILLEILAQGQSARGRVTVLQFLMRLRADIDHNIFFIFKTYDRDGLVSRLSSLIGRSSLPTTERHIEDPEGDYSDTRKSRPKFQEQEEKVQSGFGIGRLSRSTGSRSRSRAPLRTSSVEITRKPRMPLWNHPEVYPFVVADSDSASEALISYNPNGPNDLVLSIDQYLKVIIGILERETSWDVLSYVLCHLPTQLANKHLFCGPLCSQLISRLLNVLCTGILKGELGFYIEAWPPGLKPRDAQGLAYHTLSVLVSYRKCFEQKQRYVLVEVFQQGLDGQLSTIKSCLHALTLSAFELRISVTKCLPRILEKLSQIMSNPNMSVHILGFLTIVGTIPALYANFTEADYKMVFGVALQYLQHYNRQNASPTVSWALSQYVRIMSYTTVYVWFLALKLPDRPKHIPYITRQLLLANEAKKEIDIPTEVCFDWLARNAFASADPRPANSAFSEIVMNPANHPSDPSPSGPVQSGKSWLVGNAVVTIRTLPRAGWVEILSRRSSGFSKLICHIENVPMVGPGEVSPDIVSVPAGLMLGKTPTRVASATGAIEEDVEQASGDKLQEALVPQTVDDSSEPPRPDPITGYVWSKSAPSQRRKDVTLDPSYVALQLSSYPFGNNNARKVEDSPVLQRFLSTLDRIPVIDTHKVGIMYVAPGQTDELEILGNTHGSPAYTHFLEGLGRLVNLRGQVDVYAGGLNPDEDGEYAYAWWDDIGQILYHTATMMPSHAHDPHFNFKKRHIGNDYVRIVWNDSGGSYRFDTLTTQFQFVNIVIEPHSVGAIAAFSSLNDNDYFKVTIQQAPGMTEFAPVGFFKLISAENLPLLVRQLSLLADWFASVFAETQKDTARVEVTTNWSARLQAIRRFMAQLPEHDKVEPLEGIFSQESSRDFTNTF</sequence>
<dbReference type="PANTHER" id="PTHR10063">
    <property type="entry name" value="TUBERIN"/>
    <property type="match status" value="1"/>
</dbReference>
<dbReference type="GO" id="GO:0032007">
    <property type="term" value="P:negative regulation of TOR signaling"/>
    <property type="evidence" value="ECO:0007669"/>
    <property type="project" value="TreeGrafter"/>
</dbReference>
<feature type="region of interest" description="Disordered" evidence="2">
    <location>
        <begin position="1496"/>
        <end position="1518"/>
    </location>
</feature>
<dbReference type="Pfam" id="PF03542">
    <property type="entry name" value="Tuberin"/>
    <property type="match status" value="1"/>
</dbReference>
<dbReference type="GO" id="GO:0051056">
    <property type="term" value="P:regulation of small GTPase mediated signal transduction"/>
    <property type="evidence" value="ECO:0007669"/>
    <property type="project" value="InterPro"/>
</dbReference>
<dbReference type="Pfam" id="PF02145">
    <property type="entry name" value="Rap_GAP"/>
    <property type="match status" value="1"/>
</dbReference>
<evidence type="ECO:0000259" key="3">
    <source>
        <dbReference type="PROSITE" id="PS50085"/>
    </source>
</evidence>
<dbReference type="InterPro" id="IPR016024">
    <property type="entry name" value="ARM-type_fold"/>
</dbReference>
<dbReference type="InterPro" id="IPR035974">
    <property type="entry name" value="Rap/Ran-GAP_sf"/>
</dbReference>
<evidence type="ECO:0000313" key="4">
    <source>
        <dbReference type="EMBL" id="KAF7759765.1"/>
    </source>
</evidence>
<feature type="compositionally biased region" description="Low complexity" evidence="2">
    <location>
        <begin position="262"/>
        <end position="278"/>
    </location>
</feature>
<dbReference type="GO" id="GO:0005634">
    <property type="term" value="C:nucleus"/>
    <property type="evidence" value="ECO:0007669"/>
    <property type="project" value="InterPro"/>
</dbReference>
<dbReference type="GO" id="GO:0033596">
    <property type="term" value="C:TSC1-TSC2 complex"/>
    <property type="evidence" value="ECO:0007669"/>
    <property type="project" value="TreeGrafter"/>
</dbReference>
<feature type="region of interest" description="Disordered" evidence="2">
    <location>
        <begin position="262"/>
        <end position="309"/>
    </location>
</feature>
<dbReference type="InterPro" id="IPR024584">
    <property type="entry name" value="Tuberin_N"/>
</dbReference>
<feature type="region of interest" description="Disordered" evidence="2">
    <location>
        <begin position="993"/>
        <end position="1048"/>
    </location>
</feature>
<dbReference type="GO" id="GO:0005096">
    <property type="term" value="F:GTPase activator activity"/>
    <property type="evidence" value="ECO:0007669"/>
    <property type="project" value="UniProtKB-KW"/>
</dbReference>